<dbReference type="AlphaFoldDB" id="A0A1I2KPK3"/>
<dbReference type="OrthoDB" id="9759607at2"/>
<dbReference type="FunFam" id="3.30.70.270:FF:000001">
    <property type="entry name" value="Diguanylate cyclase domain protein"/>
    <property type="match status" value="1"/>
</dbReference>
<dbReference type="Gene3D" id="3.30.70.270">
    <property type="match status" value="1"/>
</dbReference>
<dbReference type="InterPro" id="IPR043128">
    <property type="entry name" value="Rev_trsase/Diguanyl_cyclase"/>
</dbReference>
<keyword evidence="5" id="KW-1185">Reference proteome</keyword>
<feature type="domain" description="Response regulatory" evidence="2">
    <location>
        <begin position="417"/>
        <end position="537"/>
    </location>
</feature>
<dbReference type="SMART" id="SM00267">
    <property type="entry name" value="GGDEF"/>
    <property type="match status" value="1"/>
</dbReference>
<proteinExistence type="predicted"/>
<protein>
    <submittedName>
        <fullName evidence="4">Diguanylate cyclase (GGDEF) domain-containing protein</fullName>
    </submittedName>
</protein>
<dbReference type="InterPro" id="IPR011006">
    <property type="entry name" value="CheY-like_superfamily"/>
</dbReference>
<dbReference type="InterPro" id="IPR000160">
    <property type="entry name" value="GGDEF_dom"/>
</dbReference>
<organism evidence="4 5">
    <name type="scientific">Halobacillus alkaliphilus</name>
    <dbReference type="NCBI Taxonomy" id="396056"/>
    <lineage>
        <taxon>Bacteria</taxon>
        <taxon>Bacillati</taxon>
        <taxon>Bacillota</taxon>
        <taxon>Bacilli</taxon>
        <taxon>Bacillales</taxon>
        <taxon>Bacillaceae</taxon>
        <taxon>Halobacillus</taxon>
    </lineage>
</organism>
<dbReference type="PANTHER" id="PTHR45138">
    <property type="entry name" value="REGULATORY COMPONENTS OF SENSORY TRANSDUCTION SYSTEM"/>
    <property type="match status" value="1"/>
</dbReference>
<accession>A0A1I2KPK3</accession>
<dbReference type="SUPFAM" id="SSF55073">
    <property type="entry name" value="Nucleotide cyclase"/>
    <property type="match status" value="1"/>
</dbReference>
<feature type="modified residue" description="4-aspartylphosphate" evidence="1">
    <location>
        <position position="472"/>
    </location>
</feature>
<reference evidence="5" key="1">
    <citation type="submission" date="2016-10" db="EMBL/GenBank/DDBJ databases">
        <authorList>
            <person name="Varghese N."/>
            <person name="Submissions S."/>
        </authorList>
    </citation>
    <scope>NUCLEOTIDE SEQUENCE [LARGE SCALE GENOMIC DNA]</scope>
    <source>
        <strain evidence="5">FP5</strain>
    </source>
</reference>
<dbReference type="Proteomes" id="UP000198897">
    <property type="component" value="Unassembled WGS sequence"/>
</dbReference>
<dbReference type="Pfam" id="PF00072">
    <property type="entry name" value="Response_reg"/>
    <property type="match status" value="2"/>
</dbReference>
<dbReference type="Gene3D" id="3.40.50.2300">
    <property type="match status" value="2"/>
</dbReference>
<evidence type="ECO:0000313" key="4">
    <source>
        <dbReference type="EMBL" id="SFF68453.1"/>
    </source>
</evidence>
<dbReference type="CDD" id="cd01949">
    <property type="entry name" value="GGDEF"/>
    <property type="match status" value="1"/>
</dbReference>
<dbReference type="PROSITE" id="PS50110">
    <property type="entry name" value="RESPONSE_REGULATORY"/>
    <property type="match status" value="2"/>
</dbReference>
<dbReference type="PANTHER" id="PTHR45138:SF9">
    <property type="entry name" value="DIGUANYLATE CYCLASE DGCM-RELATED"/>
    <property type="match status" value="1"/>
</dbReference>
<name>A0A1I2KPK3_9BACI</name>
<evidence type="ECO:0000256" key="1">
    <source>
        <dbReference type="PROSITE-ProRule" id="PRU00169"/>
    </source>
</evidence>
<feature type="modified residue" description="4-aspartylphosphate" evidence="1">
    <location>
        <position position="162"/>
    </location>
</feature>
<dbReference type="CDD" id="cd17574">
    <property type="entry name" value="REC_OmpR"/>
    <property type="match status" value="1"/>
</dbReference>
<dbReference type="Pfam" id="PF00990">
    <property type="entry name" value="GGDEF"/>
    <property type="match status" value="1"/>
</dbReference>
<feature type="domain" description="GGDEF" evidence="3">
    <location>
        <begin position="269"/>
        <end position="402"/>
    </location>
</feature>
<dbReference type="SMART" id="SM00448">
    <property type="entry name" value="REC"/>
    <property type="match status" value="2"/>
</dbReference>
<evidence type="ECO:0000313" key="5">
    <source>
        <dbReference type="Proteomes" id="UP000198897"/>
    </source>
</evidence>
<dbReference type="InterPro" id="IPR050469">
    <property type="entry name" value="Diguanylate_Cyclase"/>
</dbReference>
<dbReference type="InterPro" id="IPR001789">
    <property type="entry name" value="Sig_transdc_resp-reg_receiver"/>
</dbReference>
<gene>
    <name evidence="4" type="ORF">SAMN05216353_105110</name>
</gene>
<dbReference type="GO" id="GO:0052621">
    <property type="term" value="F:diguanylate cyclase activity"/>
    <property type="evidence" value="ECO:0007669"/>
    <property type="project" value="TreeGrafter"/>
</dbReference>
<dbReference type="GO" id="GO:0000160">
    <property type="term" value="P:phosphorelay signal transduction system"/>
    <property type="evidence" value="ECO:0007669"/>
    <property type="project" value="InterPro"/>
</dbReference>
<dbReference type="RefSeq" id="WP_089750736.1">
    <property type="nucleotide sequence ID" value="NZ_FOOG01000005.1"/>
</dbReference>
<dbReference type="CDD" id="cd00156">
    <property type="entry name" value="REC"/>
    <property type="match status" value="1"/>
</dbReference>
<evidence type="ECO:0000259" key="2">
    <source>
        <dbReference type="PROSITE" id="PS50110"/>
    </source>
</evidence>
<feature type="domain" description="Response regulatory" evidence="2">
    <location>
        <begin position="113"/>
        <end position="229"/>
    </location>
</feature>
<evidence type="ECO:0000259" key="3">
    <source>
        <dbReference type="PROSITE" id="PS50887"/>
    </source>
</evidence>
<dbReference type="EMBL" id="FOOG01000005">
    <property type="protein sequence ID" value="SFF68453.1"/>
    <property type="molecule type" value="Genomic_DNA"/>
</dbReference>
<dbReference type="NCBIfam" id="TIGR00254">
    <property type="entry name" value="GGDEF"/>
    <property type="match status" value="1"/>
</dbReference>
<dbReference type="PROSITE" id="PS50887">
    <property type="entry name" value="GGDEF"/>
    <property type="match status" value="1"/>
</dbReference>
<keyword evidence="1" id="KW-0597">Phosphoprotein</keyword>
<dbReference type="SUPFAM" id="SSF52172">
    <property type="entry name" value="CheY-like"/>
    <property type="match status" value="2"/>
</dbReference>
<dbReference type="InterPro" id="IPR029787">
    <property type="entry name" value="Nucleotide_cyclase"/>
</dbReference>
<sequence>MQSFEKYQKLFLTNVSKKIETWQELPFVEEKEIYKFLHSVKGTAASIQLPELSTEAEKVMDHVNPASTTSWQEGSWSELLQPIFLQAAFKKELELPVEEQELLEFQKEEKQPTILILENNLDFLHHFRNKMESHGYSILIAATEERALNLFYDETPDLVVIDFYLENKNGLEILEEISTQATSILTPVIIISEDGSPELAKKVYETSALDFILKPIDFEVFTTLIRNRLLHVRSLKKQITTDKLTKAYNRAYLQDLLDRKKRNFQRSEETFCLAILDLDDFKNVNDSYGHTVGDKVLVQLSEVLHASTRPEDSVIRYGGEEFIVVMPVISRIQAKRRLENMLEEFKSIVHTNKNYEFSLSFTAGLTEMNESVSKMEDLIVQADLALYRGKRSGKGTVTIYEPTQDIPNVLNAEKQVHISVVDDDSIIREILSDRLQTMNFFDHSVEVRAYKDGESFLKDDHEGKYKHVVLLDGVLPGMDGLEVLSQIRSYDQDTVVIMLTGRQKGKDIIKALNIGADDYMTKPFSTDELVARIRRLIQRHKGGKK</sequence>